<dbReference type="PROSITE" id="PS50838">
    <property type="entry name" value="MAGE"/>
    <property type="match status" value="1"/>
</dbReference>
<dbReference type="InterPro" id="IPR041898">
    <property type="entry name" value="MAGE_WH1"/>
</dbReference>
<dbReference type="InterPro" id="IPR037445">
    <property type="entry name" value="MAGE"/>
</dbReference>
<name>A0ABM4WI03_COFAR</name>
<dbReference type="Gene3D" id="1.10.10.1210">
    <property type="entry name" value="MAGE homology domain, winged helix WH2 motif"/>
    <property type="match status" value="1"/>
</dbReference>
<dbReference type="Proteomes" id="UP001652660">
    <property type="component" value="Chromosome 2c"/>
</dbReference>
<dbReference type="RefSeq" id="XP_071931423.1">
    <property type="nucleotide sequence ID" value="XM_072075322.1"/>
</dbReference>
<evidence type="ECO:0000259" key="1">
    <source>
        <dbReference type="PROSITE" id="PS50838"/>
    </source>
</evidence>
<evidence type="ECO:0000313" key="2">
    <source>
        <dbReference type="Proteomes" id="UP001652660"/>
    </source>
</evidence>
<dbReference type="InterPro" id="IPR002190">
    <property type="entry name" value="MHD_dom"/>
</dbReference>
<accession>A0ABM4WI03</accession>
<gene>
    <name evidence="3" type="primary">LOC140035230</name>
</gene>
<dbReference type="GeneID" id="140035230"/>
<dbReference type="SMART" id="SM01373">
    <property type="entry name" value="MAGE"/>
    <property type="match status" value="1"/>
</dbReference>
<sequence length="231" mass="26190">MSSARDELSQFDISNEEKDKLVGEVIRCILFKTTQNNGCPIKREELTQIVTKKSYRQKNLPAFVINEAKSKLSSIFGYELRELQRSRPSSATQKTRVGSSQQSGADAKSYVIISQLPADVCKKYVENDETSHVTGFTFVVLGIIHLAGGKITEDNLWHHLRRLGLGENEDKLALEALVQQRYLQKDKVSGPEGYTLFYEFAERALDEAVNRRIKEYVMEIVQKDASPRDAD</sequence>
<dbReference type="PANTHER" id="PTHR11736">
    <property type="entry name" value="MELANOMA-ASSOCIATED ANTIGEN MAGE ANTIGEN"/>
    <property type="match status" value="1"/>
</dbReference>
<dbReference type="Gene3D" id="1.10.10.1200">
    <property type="entry name" value="MAGE homology domain, winged helix WH1 motif"/>
    <property type="match status" value="1"/>
</dbReference>
<dbReference type="InterPro" id="IPR041899">
    <property type="entry name" value="MAGE_WH2"/>
</dbReference>
<organism evidence="2 3">
    <name type="scientific">Coffea arabica</name>
    <name type="common">Arabian coffee</name>
    <dbReference type="NCBI Taxonomy" id="13443"/>
    <lineage>
        <taxon>Eukaryota</taxon>
        <taxon>Viridiplantae</taxon>
        <taxon>Streptophyta</taxon>
        <taxon>Embryophyta</taxon>
        <taxon>Tracheophyta</taxon>
        <taxon>Spermatophyta</taxon>
        <taxon>Magnoliopsida</taxon>
        <taxon>eudicotyledons</taxon>
        <taxon>Gunneridae</taxon>
        <taxon>Pentapetalae</taxon>
        <taxon>asterids</taxon>
        <taxon>lamiids</taxon>
        <taxon>Gentianales</taxon>
        <taxon>Rubiaceae</taxon>
        <taxon>Ixoroideae</taxon>
        <taxon>Gardenieae complex</taxon>
        <taxon>Bertiereae - Coffeeae clade</taxon>
        <taxon>Coffeeae</taxon>
        <taxon>Coffea</taxon>
    </lineage>
</organism>
<feature type="domain" description="MAGE" evidence="1">
    <location>
        <begin position="64"/>
        <end position="231"/>
    </location>
</feature>
<protein>
    <submittedName>
        <fullName evidence="3">Uncharacterized protein isoform X1</fullName>
    </submittedName>
</protein>
<dbReference type="Pfam" id="PF01454">
    <property type="entry name" value="MAGE"/>
    <property type="match status" value="1"/>
</dbReference>
<reference evidence="3" key="1">
    <citation type="submission" date="2025-08" db="UniProtKB">
        <authorList>
            <consortium name="RefSeq"/>
        </authorList>
    </citation>
    <scope>IDENTIFICATION</scope>
    <source>
        <tissue evidence="3">Leaves</tissue>
    </source>
</reference>
<keyword evidence="2" id="KW-1185">Reference proteome</keyword>
<evidence type="ECO:0000313" key="3">
    <source>
        <dbReference type="RefSeq" id="XP_071931423.1"/>
    </source>
</evidence>
<proteinExistence type="predicted"/>
<dbReference type="PANTHER" id="PTHR11736:SF14">
    <property type="entry name" value="NSE3 HOMOLOG, SMC5-SMC6 COMPLEX COMPONENT"/>
    <property type="match status" value="1"/>
</dbReference>